<sequence length="62" mass="6674">MSRSSLLVGVAGRLSMMPSRKTSSSSREVRWPMSSPGCFPITTSIITPPKLYTSHFSVATGL</sequence>
<dbReference type="EMBL" id="GBRH01236929">
    <property type="protein sequence ID" value="JAD60966.1"/>
    <property type="molecule type" value="Transcribed_RNA"/>
</dbReference>
<reference evidence="1" key="2">
    <citation type="journal article" date="2015" name="Data Brief">
        <title>Shoot transcriptome of the giant reed, Arundo donax.</title>
        <authorList>
            <person name="Barrero R.A."/>
            <person name="Guerrero F.D."/>
            <person name="Moolhuijzen P."/>
            <person name="Goolsby J.A."/>
            <person name="Tidwell J."/>
            <person name="Bellgard S.E."/>
            <person name="Bellgard M.I."/>
        </authorList>
    </citation>
    <scope>NUCLEOTIDE SEQUENCE</scope>
    <source>
        <tissue evidence="1">Shoot tissue taken approximately 20 cm above the soil surface</tissue>
    </source>
</reference>
<accession>A0A0A9BCA9</accession>
<reference evidence="1" key="1">
    <citation type="submission" date="2014-09" db="EMBL/GenBank/DDBJ databases">
        <authorList>
            <person name="Magalhaes I.L.F."/>
            <person name="Oliveira U."/>
            <person name="Santos F.R."/>
            <person name="Vidigal T.H.D.A."/>
            <person name="Brescovit A.D."/>
            <person name="Santos A.J."/>
        </authorList>
    </citation>
    <scope>NUCLEOTIDE SEQUENCE</scope>
    <source>
        <tissue evidence="1">Shoot tissue taken approximately 20 cm above the soil surface</tissue>
    </source>
</reference>
<evidence type="ECO:0000313" key="1">
    <source>
        <dbReference type="EMBL" id="JAD60966.1"/>
    </source>
</evidence>
<proteinExistence type="predicted"/>
<name>A0A0A9BCA9_ARUDO</name>
<dbReference type="AlphaFoldDB" id="A0A0A9BCA9"/>
<organism evidence="1">
    <name type="scientific">Arundo donax</name>
    <name type="common">Giant reed</name>
    <name type="synonym">Donax arundinaceus</name>
    <dbReference type="NCBI Taxonomy" id="35708"/>
    <lineage>
        <taxon>Eukaryota</taxon>
        <taxon>Viridiplantae</taxon>
        <taxon>Streptophyta</taxon>
        <taxon>Embryophyta</taxon>
        <taxon>Tracheophyta</taxon>
        <taxon>Spermatophyta</taxon>
        <taxon>Magnoliopsida</taxon>
        <taxon>Liliopsida</taxon>
        <taxon>Poales</taxon>
        <taxon>Poaceae</taxon>
        <taxon>PACMAD clade</taxon>
        <taxon>Arundinoideae</taxon>
        <taxon>Arundineae</taxon>
        <taxon>Arundo</taxon>
    </lineage>
</organism>
<protein>
    <submittedName>
        <fullName evidence="1">Uncharacterized protein</fullName>
    </submittedName>
</protein>